<dbReference type="STRING" id="555875.SAMN04488124_2180"/>
<dbReference type="InterPro" id="IPR058349">
    <property type="entry name" value="DUF8036"/>
</dbReference>
<protein>
    <submittedName>
        <fullName evidence="2">Uncharacterized protein</fullName>
    </submittedName>
</protein>
<accession>A0A1I6HFH1</accession>
<feature type="transmembrane region" description="Helical" evidence="1">
    <location>
        <begin position="74"/>
        <end position="97"/>
    </location>
</feature>
<keyword evidence="1" id="KW-0812">Transmembrane</keyword>
<feature type="transmembrane region" description="Helical" evidence="1">
    <location>
        <begin position="6"/>
        <end position="27"/>
    </location>
</feature>
<keyword evidence="1" id="KW-0472">Membrane</keyword>
<dbReference type="Proteomes" id="UP000243250">
    <property type="component" value="Unassembled WGS sequence"/>
</dbReference>
<dbReference type="RefSeq" id="WP_089880553.1">
    <property type="nucleotide sequence ID" value="NZ_FOYS01000003.1"/>
</dbReference>
<evidence type="ECO:0000256" key="1">
    <source>
        <dbReference type="SAM" id="Phobius"/>
    </source>
</evidence>
<name>A0A1I6HFH1_9EURY</name>
<reference evidence="3" key="1">
    <citation type="submission" date="2016-10" db="EMBL/GenBank/DDBJ databases">
        <authorList>
            <person name="Varghese N."/>
            <person name="Submissions S."/>
        </authorList>
    </citation>
    <scope>NUCLEOTIDE SEQUENCE [LARGE SCALE GENOMIC DNA]</scope>
    <source>
        <strain evidence="3">CGMCC 1.8711</strain>
    </source>
</reference>
<keyword evidence="1" id="KW-1133">Transmembrane helix</keyword>
<proteinExistence type="predicted"/>
<evidence type="ECO:0000313" key="2">
    <source>
        <dbReference type="EMBL" id="SFR53199.1"/>
    </source>
</evidence>
<keyword evidence="3" id="KW-1185">Reference proteome</keyword>
<gene>
    <name evidence="2" type="ORF">SAMN04488124_2180</name>
</gene>
<dbReference type="AlphaFoldDB" id="A0A1I6HFH1"/>
<organism evidence="2 3">
    <name type="scientific">Halogeometricum limi</name>
    <dbReference type="NCBI Taxonomy" id="555875"/>
    <lineage>
        <taxon>Archaea</taxon>
        <taxon>Methanobacteriati</taxon>
        <taxon>Methanobacteriota</taxon>
        <taxon>Stenosarchaea group</taxon>
        <taxon>Halobacteria</taxon>
        <taxon>Halobacteriales</taxon>
        <taxon>Haloferacaceae</taxon>
        <taxon>Halogeometricum</taxon>
    </lineage>
</organism>
<evidence type="ECO:0000313" key="3">
    <source>
        <dbReference type="Proteomes" id="UP000243250"/>
    </source>
</evidence>
<dbReference type="Pfam" id="PF26119">
    <property type="entry name" value="DUF8036"/>
    <property type="match status" value="1"/>
</dbReference>
<dbReference type="EMBL" id="FOYS01000003">
    <property type="protein sequence ID" value="SFR53199.1"/>
    <property type="molecule type" value="Genomic_DNA"/>
</dbReference>
<feature type="transmembrane region" description="Helical" evidence="1">
    <location>
        <begin position="39"/>
        <end position="62"/>
    </location>
</feature>
<sequence>MAMETTIQAASALAGVNILFLAALTAVWVNNYRTFRTPLLLGLVAFSVVMLAENALAVYFFFTMQSLYSGDPHVQQAVLALRALQLVALAFLTYVTVQ</sequence>